<proteinExistence type="predicted"/>
<sequence length="168" mass="18660">TKIVNQRTDPIAPEGRWLEGTRRRAQVLHMPGCHTPDDLVVWVPDDKALLVGDIFGWGLIPLTRVLNEESAGLLVDTHNRLIELGAETVIPGHGPLCTSAELRRWLDYFHWLRGTIAAACAAGKTDAQIVEETAPPEDMATWWRFLLWKHADSVNKVLRAVRSGALSG</sequence>
<accession>A0A0F9DYI9</accession>
<dbReference type="InterPro" id="IPR050855">
    <property type="entry name" value="NDM-1-like"/>
</dbReference>
<dbReference type="AlphaFoldDB" id="A0A0F9DYI9"/>
<dbReference type="PANTHER" id="PTHR42951:SF4">
    <property type="entry name" value="ACYL-COENZYME A THIOESTERASE MBLAC2"/>
    <property type="match status" value="1"/>
</dbReference>
<dbReference type="PANTHER" id="PTHR42951">
    <property type="entry name" value="METALLO-BETA-LACTAMASE DOMAIN-CONTAINING"/>
    <property type="match status" value="1"/>
</dbReference>
<dbReference type="SUPFAM" id="SSF56281">
    <property type="entry name" value="Metallo-hydrolase/oxidoreductase"/>
    <property type="match status" value="1"/>
</dbReference>
<dbReference type="Pfam" id="PF00753">
    <property type="entry name" value="Lactamase_B"/>
    <property type="match status" value="1"/>
</dbReference>
<organism evidence="2">
    <name type="scientific">marine sediment metagenome</name>
    <dbReference type="NCBI Taxonomy" id="412755"/>
    <lineage>
        <taxon>unclassified sequences</taxon>
        <taxon>metagenomes</taxon>
        <taxon>ecological metagenomes</taxon>
    </lineage>
</organism>
<comment type="caution">
    <text evidence="2">The sequence shown here is derived from an EMBL/GenBank/DDBJ whole genome shotgun (WGS) entry which is preliminary data.</text>
</comment>
<evidence type="ECO:0000259" key="1">
    <source>
        <dbReference type="Pfam" id="PF00753"/>
    </source>
</evidence>
<gene>
    <name evidence="2" type="ORF">LCGC14_2490950</name>
</gene>
<name>A0A0F9DYI9_9ZZZZ</name>
<dbReference type="InterPro" id="IPR001279">
    <property type="entry name" value="Metallo-B-lactamas"/>
</dbReference>
<protein>
    <recommendedName>
        <fullName evidence="1">Metallo-beta-lactamase domain-containing protein</fullName>
    </recommendedName>
</protein>
<feature type="non-terminal residue" evidence="2">
    <location>
        <position position="1"/>
    </location>
</feature>
<dbReference type="InterPro" id="IPR036866">
    <property type="entry name" value="RibonucZ/Hydroxyglut_hydro"/>
</dbReference>
<evidence type="ECO:0000313" key="2">
    <source>
        <dbReference type="EMBL" id="KKL16898.1"/>
    </source>
</evidence>
<feature type="domain" description="Metallo-beta-lactamase" evidence="1">
    <location>
        <begin position="11"/>
        <end position="93"/>
    </location>
</feature>
<reference evidence="2" key="1">
    <citation type="journal article" date="2015" name="Nature">
        <title>Complex archaea that bridge the gap between prokaryotes and eukaryotes.</title>
        <authorList>
            <person name="Spang A."/>
            <person name="Saw J.H."/>
            <person name="Jorgensen S.L."/>
            <person name="Zaremba-Niedzwiedzka K."/>
            <person name="Martijn J."/>
            <person name="Lind A.E."/>
            <person name="van Eijk R."/>
            <person name="Schleper C."/>
            <person name="Guy L."/>
            <person name="Ettema T.J."/>
        </authorList>
    </citation>
    <scope>NUCLEOTIDE SEQUENCE</scope>
</reference>
<dbReference type="EMBL" id="LAZR01039481">
    <property type="protein sequence ID" value="KKL16898.1"/>
    <property type="molecule type" value="Genomic_DNA"/>
</dbReference>
<dbReference type="Gene3D" id="3.60.15.10">
    <property type="entry name" value="Ribonuclease Z/Hydroxyacylglutathione hydrolase-like"/>
    <property type="match status" value="1"/>
</dbReference>